<proteinExistence type="predicted"/>
<accession>A0ABV2H2H2</accession>
<dbReference type="RefSeq" id="WP_247242526.1">
    <property type="nucleotide sequence ID" value="NZ_JALJRA010000002.1"/>
</dbReference>
<protein>
    <recommendedName>
        <fullName evidence="3">Bacteriophage lambda head decoration protein D</fullName>
    </recommendedName>
</protein>
<reference evidence="1 2" key="1">
    <citation type="submission" date="2024-06" db="EMBL/GenBank/DDBJ databases">
        <title>Genomic Encyclopedia of Type Strains, Phase IV (KMG-IV): sequencing the most valuable type-strain genomes for metagenomic binning, comparative biology and taxonomic classification.</title>
        <authorList>
            <person name="Goeker M."/>
        </authorList>
    </citation>
    <scope>NUCLEOTIDE SEQUENCE [LARGE SCALE GENOMIC DNA]</scope>
    <source>
        <strain evidence="1 2">DSM 105042</strain>
    </source>
</reference>
<dbReference type="Proteomes" id="UP001549031">
    <property type="component" value="Unassembled WGS sequence"/>
</dbReference>
<keyword evidence="2" id="KW-1185">Reference proteome</keyword>
<evidence type="ECO:0000313" key="2">
    <source>
        <dbReference type="Proteomes" id="UP001549031"/>
    </source>
</evidence>
<comment type="caution">
    <text evidence="1">The sequence shown here is derived from an EMBL/GenBank/DDBJ whole genome shotgun (WGS) entry which is preliminary data.</text>
</comment>
<name>A0ABV2H2H2_9HYPH</name>
<gene>
    <name evidence="1" type="ORF">ABID21_000692</name>
</gene>
<sequence>MTEKITVTVVKTFPVSGRSLCLTDESGALTGGVHKDGSPLSQSFTVGAVALQEKDGSCIAGPVDFWDVIGFAERIIEGDQRALTAPVASLLLATALVGIARTWPLPGTAPAMTREAV</sequence>
<organism evidence="1 2">
    <name type="scientific">Pseudorhizobium tarimense</name>
    <dbReference type="NCBI Taxonomy" id="1079109"/>
    <lineage>
        <taxon>Bacteria</taxon>
        <taxon>Pseudomonadati</taxon>
        <taxon>Pseudomonadota</taxon>
        <taxon>Alphaproteobacteria</taxon>
        <taxon>Hyphomicrobiales</taxon>
        <taxon>Rhizobiaceae</taxon>
        <taxon>Rhizobium/Agrobacterium group</taxon>
        <taxon>Pseudorhizobium</taxon>
    </lineage>
</organism>
<evidence type="ECO:0008006" key="3">
    <source>
        <dbReference type="Google" id="ProtNLM"/>
    </source>
</evidence>
<evidence type="ECO:0000313" key="1">
    <source>
        <dbReference type="EMBL" id="MET3584597.1"/>
    </source>
</evidence>
<dbReference type="EMBL" id="JBEPLJ010000002">
    <property type="protein sequence ID" value="MET3584597.1"/>
    <property type="molecule type" value="Genomic_DNA"/>
</dbReference>